<dbReference type="EMBL" id="BAAAHB010000039">
    <property type="protein sequence ID" value="GAA0471448.1"/>
    <property type="molecule type" value="Genomic_DNA"/>
</dbReference>
<protein>
    <submittedName>
        <fullName evidence="1">Uncharacterized protein</fullName>
    </submittedName>
</protein>
<comment type="caution">
    <text evidence="1">The sequence shown here is derived from an EMBL/GenBank/DDBJ whole genome shotgun (WGS) entry which is preliminary data.</text>
</comment>
<dbReference type="RefSeq" id="WP_344091936.1">
    <property type="nucleotide sequence ID" value="NZ_BAAAHB010000039.1"/>
</dbReference>
<accession>A0ABP3K6C9</accession>
<keyword evidence="2" id="KW-1185">Reference proteome</keyword>
<reference evidence="2" key="1">
    <citation type="journal article" date="2019" name="Int. J. Syst. Evol. Microbiol.">
        <title>The Global Catalogue of Microorganisms (GCM) 10K type strain sequencing project: providing services to taxonomists for standard genome sequencing and annotation.</title>
        <authorList>
            <consortium name="The Broad Institute Genomics Platform"/>
            <consortium name="The Broad Institute Genome Sequencing Center for Infectious Disease"/>
            <person name="Wu L."/>
            <person name="Ma J."/>
        </authorList>
    </citation>
    <scope>NUCLEOTIDE SEQUENCE [LARGE SCALE GENOMIC DNA]</scope>
    <source>
        <strain evidence="2">JCM 10649</strain>
    </source>
</reference>
<organism evidence="1 2">
    <name type="scientific">Streptomyces stramineus</name>
    <dbReference type="NCBI Taxonomy" id="173861"/>
    <lineage>
        <taxon>Bacteria</taxon>
        <taxon>Bacillati</taxon>
        <taxon>Actinomycetota</taxon>
        <taxon>Actinomycetes</taxon>
        <taxon>Kitasatosporales</taxon>
        <taxon>Streptomycetaceae</taxon>
        <taxon>Streptomyces</taxon>
    </lineage>
</organism>
<evidence type="ECO:0000313" key="1">
    <source>
        <dbReference type="EMBL" id="GAA0471448.1"/>
    </source>
</evidence>
<name>A0ABP3K6C9_9ACTN</name>
<gene>
    <name evidence="1" type="ORF">GCM10009544_36900</name>
</gene>
<dbReference type="Proteomes" id="UP001499895">
    <property type="component" value="Unassembled WGS sequence"/>
</dbReference>
<evidence type="ECO:0000313" key="2">
    <source>
        <dbReference type="Proteomes" id="UP001499895"/>
    </source>
</evidence>
<sequence>MNDHLLDRALARVRQQHRPYTLTDTARAQARLTARISARMWHGALTFDDQMAPARTAAARAADRSRLTHRAYRHQLRTLCRTVVTQDLPKLGEFLAHRILEPDGALVLGCVLQLAERDQSAQFWWQFAAGAGNRGAACCLYLHHMALGEREEAELWHHQAGLEPLLPQAPEAEDRTDLDAALLLLDHLRDTGADTFSAAANAVIAYVPDALDDVDDVDLPLPEPSFPERIGQLTATT</sequence>
<proteinExistence type="predicted"/>